<evidence type="ECO:0000313" key="8">
    <source>
        <dbReference type="EMBL" id="PNW86228.1"/>
    </source>
</evidence>
<accession>A0A2K3E0B1</accession>
<feature type="region of interest" description="Disordered" evidence="6">
    <location>
        <begin position="529"/>
        <end position="840"/>
    </location>
</feature>
<dbReference type="KEGG" id="cre:CHLRE_02g078050v5"/>
<dbReference type="Pfam" id="PF13499">
    <property type="entry name" value="EF-hand_7"/>
    <property type="match status" value="1"/>
</dbReference>
<evidence type="ECO:0000256" key="2">
    <source>
        <dbReference type="ARBA" id="ARBA00022490"/>
    </source>
</evidence>
<dbReference type="SMART" id="SM00054">
    <property type="entry name" value="EFh"/>
    <property type="match status" value="2"/>
</dbReference>
<feature type="domain" description="EF-hand" evidence="7">
    <location>
        <begin position="51"/>
        <end position="86"/>
    </location>
</feature>
<dbReference type="GO" id="GO:0005509">
    <property type="term" value="F:calcium ion binding"/>
    <property type="evidence" value="ECO:0007669"/>
    <property type="project" value="InterPro"/>
</dbReference>
<dbReference type="CDD" id="cd00051">
    <property type="entry name" value="EFh"/>
    <property type="match status" value="1"/>
</dbReference>
<evidence type="ECO:0000256" key="6">
    <source>
        <dbReference type="SAM" id="MobiDB-lite"/>
    </source>
</evidence>
<sequence>MSSEEVLKLARLPRLDTNAKAKCARSVVMANMRAWLHTHAMVGKVDKLHPAVEGMIEKWFELVDDDGSRTLSHSELFSALKAAKVPCDDATIKTLIGLMDVNKDGMIGWDEFEMFMTEEFVAGKSLLGGEYLLPTGVALPFGAMVDKLSRDRLMQEIMTPGASRNRWADVARDPEALSKAVSGIKMAAEVTAATAPRGAPSSQLSDGGGGAEPLTPRQALTAAMLQELEAEKAAAAGAGGIASPVPLAGAASSGGVPPQLTARNPMHANQPNGTLLRRSLSTSVSQHARSVSPGPGSPGGSAVCPAPGSGAATARTRTGLSPLPANATAAAAVAAASGSATARSPFSDSPRSSAAGGHGSRLVSQMAALFGNGSGSGSPGGGSSRANSFRRRSTGPFNADFGALAGATAAAGNDYRSSPGGRSPGGASPGGASMPLPPMPYCYTVHSAAQSSASPSNIADELCPFGGGPGDEEYYEADGPLAGGRLTPGRRDGTAPELPRAHSCSNLLPSQRSQLLLQRQQMQAQLPIVPPPLTVPRGGSACSGPASSPFESGGASNLSSPAAEARRLPPLQLPPPPGCPSSPSPSRQPAGEGDDCQGDTGCAGLPSNGSGGGGMRQPEPPVLGPPPVGSRTGRRRSVEWLSPLGRQNSDLLSPVSPAMTSRGGGASQQLSQRPSDIPSPLRRSNTYRQEPLSPLDMPAAAGSTGGGNAGGSGGASGSGGGSARAIGPPPASRGPTEMGILGPPSPVSPPMPVASGAAEWSYSGAYPSSQPSPSTLTSPTAASSQHRRPPQRTLSLVGQMAERLAEERRAAQLQELASASASGYGTARSLASPGGAGGAMSGSFAAAAAAANSGRGSHTEPQLHFGDSEDGESGLGAPWDVGASASGSSTANMRSISSINGMGWPASGGPSGLAADVRRGTHTGQQQLPRASSDAHGSGAAGAMARASIPPLHLGSHEDAGFAAAMLQGVPTSRPTYGGNARAMPVLTDAAGMNGYMRERLLGAGGSGTQQPPAEALSPQAGLPPQLQLQHPSNKFLAAAAAAAASTAAELQADAQAASAGAAAGAGAVAAPGAAALSPQPPAPRTEPRPPLGGEASRLRLPMSALSAAAAGKASSTPAAGGAGGR</sequence>
<evidence type="ECO:0000256" key="1">
    <source>
        <dbReference type="ARBA" id="ARBA00004496"/>
    </source>
</evidence>
<keyword evidence="2" id="KW-0963">Cytoplasm</keyword>
<dbReference type="GO" id="GO:0048306">
    <property type="term" value="F:calcium-dependent protein binding"/>
    <property type="evidence" value="ECO:0007669"/>
    <property type="project" value="UniProtKB-ARBA"/>
</dbReference>
<keyword evidence="5" id="KW-0106">Calcium</keyword>
<feature type="region of interest" description="Disordered" evidence="6">
    <location>
        <begin position="852"/>
        <end position="943"/>
    </location>
</feature>
<feature type="compositionally biased region" description="Low complexity" evidence="6">
    <location>
        <begin position="1069"/>
        <end position="1078"/>
    </location>
</feature>
<feature type="region of interest" description="Disordered" evidence="6">
    <location>
        <begin position="192"/>
        <end position="215"/>
    </location>
</feature>
<feature type="compositionally biased region" description="Gly residues" evidence="6">
    <location>
        <begin position="703"/>
        <end position="722"/>
    </location>
</feature>
<feature type="compositionally biased region" description="Pro residues" evidence="6">
    <location>
        <begin position="618"/>
        <end position="628"/>
    </location>
</feature>
<evidence type="ECO:0000256" key="3">
    <source>
        <dbReference type="ARBA" id="ARBA00022723"/>
    </source>
</evidence>
<evidence type="ECO:0000313" key="9">
    <source>
        <dbReference type="Proteomes" id="UP000006906"/>
    </source>
</evidence>
<feature type="region of interest" description="Disordered" evidence="6">
    <location>
        <begin position="250"/>
        <end position="320"/>
    </location>
</feature>
<dbReference type="OrthoDB" id="186625at2759"/>
<dbReference type="STRING" id="3055.A0A2K3E0B1"/>
<gene>
    <name evidence="8" type="ORF">CHLRE_02g078050v5</name>
</gene>
<dbReference type="Proteomes" id="UP000006906">
    <property type="component" value="Chromosome 2"/>
</dbReference>
<dbReference type="PANTHER" id="PTHR46212">
    <property type="entry name" value="PEFLIN"/>
    <property type="match status" value="1"/>
</dbReference>
<organism evidence="8 9">
    <name type="scientific">Chlamydomonas reinhardtii</name>
    <name type="common">Chlamydomonas smithii</name>
    <dbReference type="NCBI Taxonomy" id="3055"/>
    <lineage>
        <taxon>Eukaryota</taxon>
        <taxon>Viridiplantae</taxon>
        <taxon>Chlorophyta</taxon>
        <taxon>core chlorophytes</taxon>
        <taxon>Chlorophyceae</taxon>
        <taxon>CS clade</taxon>
        <taxon>Chlamydomonadales</taxon>
        <taxon>Chlamydomonadaceae</taxon>
        <taxon>Chlamydomonas</taxon>
    </lineage>
</organism>
<reference evidence="8 9" key="1">
    <citation type="journal article" date="2007" name="Science">
        <title>The Chlamydomonas genome reveals the evolution of key animal and plant functions.</title>
        <authorList>
            <person name="Merchant S.S."/>
            <person name="Prochnik S.E."/>
            <person name="Vallon O."/>
            <person name="Harris E.H."/>
            <person name="Karpowicz S.J."/>
            <person name="Witman G.B."/>
            <person name="Terry A."/>
            <person name="Salamov A."/>
            <person name="Fritz-Laylin L.K."/>
            <person name="Marechal-Drouard L."/>
            <person name="Marshall W.F."/>
            <person name="Qu L.H."/>
            <person name="Nelson D.R."/>
            <person name="Sanderfoot A.A."/>
            <person name="Spalding M.H."/>
            <person name="Kapitonov V.V."/>
            <person name="Ren Q."/>
            <person name="Ferris P."/>
            <person name="Lindquist E."/>
            <person name="Shapiro H."/>
            <person name="Lucas S.M."/>
            <person name="Grimwood J."/>
            <person name="Schmutz J."/>
            <person name="Cardol P."/>
            <person name="Cerutti H."/>
            <person name="Chanfreau G."/>
            <person name="Chen C.L."/>
            <person name="Cognat V."/>
            <person name="Croft M.T."/>
            <person name="Dent R."/>
            <person name="Dutcher S."/>
            <person name="Fernandez E."/>
            <person name="Fukuzawa H."/>
            <person name="Gonzalez-Ballester D."/>
            <person name="Gonzalez-Halphen D."/>
            <person name="Hallmann A."/>
            <person name="Hanikenne M."/>
            <person name="Hippler M."/>
            <person name="Inwood W."/>
            <person name="Jabbari K."/>
            <person name="Kalanon M."/>
            <person name="Kuras R."/>
            <person name="Lefebvre P.A."/>
            <person name="Lemaire S.D."/>
            <person name="Lobanov A.V."/>
            <person name="Lohr M."/>
            <person name="Manuell A."/>
            <person name="Meier I."/>
            <person name="Mets L."/>
            <person name="Mittag M."/>
            <person name="Mittelmeier T."/>
            <person name="Moroney J.V."/>
            <person name="Moseley J."/>
            <person name="Napoli C."/>
            <person name="Nedelcu A.M."/>
            <person name="Niyogi K."/>
            <person name="Novoselov S.V."/>
            <person name="Paulsen I.T."/>
            <person name="Pazour G."/>
            <person name="Purton S."/>
            <person name="Ral J.P."/>
            <person name="Riano-Pachon D.M."/>
            <person name="Riekhof W."/>
            <person name="Rymarquis L."/>
            <person name="Schroda M."/>
            <person name="Stern D."/>
            <person name="Umen J."/>
            <person name="Willows R."/>
            <person name="Wilson N."/>
            <person name="Zimmer S.L."/>
            <person name="Allmer J."/>
            <person name="Balk J."/>
            <person name="Bisova K."/>
            <person name="Chen C.J."/>
            <person name="Elias M."/>
            <person name="Gendler K."/>
            <person name="Hauser C."/>
            <person name="Lamb M.R."/>
            <person name="Ledford H."/>
            <person name="Long J.C."/>
            <person name="Minagawa J."/>
            <person name="Page M.D."/>
            <person name="Pan J."/>
            <person name="Pootakham W."/>
            <person name="Roje S."/>
            <person name="Rose A."/>
            <person name="Stahlberg E."/>
            <person name="Terauchi A.M."/>
            <person name="Yang P."/>
            <person name="Ball S."/>
            <person name="Bowler C."/>
            <person name="Dieckmann C.L."/>
            <person name="Gladyshev V.N."/>
            <person name="Green P."/>
            <person name="Jorgensen R."/>
            <person name="Mayfield S."/>
            <person name="Mueller-Roeber B."/>
            <person name="Rajamani S."/>
            <person name="Sayre R.T."/>
            <person name="Brokstein P."/>
            <person name="Dubchak I."/>
            <person name="Goodstein D."/>
            <person name="Hornick L."/>
            <person name="Huang Y.W."/>
            <person name="Jhaveri J."/>
            <person name="Luo Y."/>
            <person name="Martinez D."/>
            <person name="Ngau W.C."/>
            <person name="Otillar B."/>
            <person name="Poliakov A."/>
            <person name="Porter A."/>
            <person name="Szajkowski L."/>
            <person name="Werner G."/>
            <person name="Zhou K."/>
            <person name="Grigoriev I.V."/>
            <person name="Rokhsar D.S."/>
            <person name="Grossman A.R."/>
        </authorList>
    </citation>
    <scope>NUCLEOTIDE SEQUENCE [LARGE SCALE GENOMIC DNA]</scope>
    <source>
        <strain evidence="9">CC-503</strain>
    </source>
</reference>
<feature type="compositionally biased region" description="Low complexity" evidence="6">
    <location>
        <begin position="1099"/>
        <end position="1120"/>
    </location>
</feature>
<keyword evidence="9" id="KW-1185">Reference proteome</keyword>
<dbReference type="InterPro" id="IPR002048">
    <property type="entry name" value="EF_hand_dom"/>
</dbReference>
<evidence type="ECO:0000259" key="7">
    <source>
        <dbReference type="PROSITE" id="PS50222"/>
    </source>
</evidence>
<feature type="region of interest" description="Disordered" evidence="6">
    <location>
        <begin position="1001"/>
        <end position="1028"/>
    </location>
</feature>
<feature type="compositionally biased region" description="Low complexity" evidence="6">
    <location>
        <begin position="811"/>
        <end position="833"/>
    </location>
</feature>
<dbReference type="EMBL" id="CM008963">
    <property type="protein sequence ID" value="PNW86228.1"/>
    <property type="molecule type" value="Genomic_DNA"/>
</dbReference>
<protein>
    <recommendedName>
        <fullName evidence="7">EF-hand domain-containing protein</fullName>
    </recommendedName>
</protein>
<feature type="region of interest" description="Disordered" evidence="6">
    <location>
        <begin position="340"/>
        <end position="394"/>
    </location>
</feature>
<feature type="compositionally biased region" description="Pro residues" evidence="6">
    <location>
        <begin position="571"/>
        <end position="583"/>
    </location>
</feature>
<dbReference type="PROSITE" id="PS50222">
    <property type="entry name" value="EF_HAND_2"/>
    <property type="match status" value="2"/>
</dbReference>
<feature type="compositionally biased region" description="Pro residues" evidence="6">
    <location>
        <begin position="743"/>
        <end position="752"/>
    </location>
</feature>
<evidence type="ECO:0000256" key="4">
    <source>
        <dbReference type="ARBA" id="ARBA00022737"/>
    </source>
</evidence>
<feature type="region of interest" description="Disordered" evidence="6">
    <location>
        <begin position="469"/>
        <end position="505"/>
    </location>
</feature>
<dbReference type="InterPro" id="IPR051426">
    <property type="entry name" value="Peflin/Sorcin_CaBP"/>
</dbReference>
<dbReference type="SUPFAM" id="SSF47473">
    <property type="entry name" value="EF-hand"/>
    <property type="match status" value="1"/>
</dbReference>
<dbReference type="RefSeq" id="XP_042926816.1">
    <property type="nucleotide sequence ID" value="XM_043059182.1"/>
</dbReference>
<comment type="subcellular location">
    <subcellularLocation>
        <location evidence="1">Cytoplasm</location>
    </subcellularLocation>
</comment>
<feature type="compositionally biased region" description="Gly residues" evidence="6">
    <location>
        <begin position="372"/>
        <end position="383"/>
    </location>
</feature>
<feature type="compositionally biased region" description="Low complexity" evidence="6">
    <location>
        <begin position="931"/>
        <end position="943"/>
    </location>
</feature>
<dbReference type="GeneID" id="5727245"/>
<proteinExistence type="predicted"/>
<evidence type="ECO:0000256" key="5">
    <source>
        <dbReference type="ARBA" id="ARBA00022837"/>
    </source>
</evidence>
<dbReference type="Gramene" id="PNW86228">
    <property type="protein sequence ID" value="PNW86228"/>
    <property type="gene ID" value="CHLRE_02g078050v5"/>
</dbReference>
<keyword evidence="3" id="KW-0479">Metal-binding</keyword>
<feature type="domain" description="EF-hand" evidence="7">
    <location>
        <begin position="87"/>
        <end position="122"/>
    </location>
</feature>
<feature type="region of interest" description="Disordered" evidence="6">
    <location>
        <begin position="1069"/>
        <end position="1126"/>
    </location>
</feature>
<dbReference type="PROSITE" id="PS00018">
    <property type="entry name" value="EF_HAND_1"/>
    <property type="match status" value="2"/>
</dbReference>
<dbReference type="Gene3D" id="1.10.238.10">
    <property type="entry name" value="EF-hand"/>
    <property type="match status" value="1"/>
</dbReference>
<dbReference type="AlphaFoldDB" id="A0A2K3E0B1"/>
<dbReference type="InterPro" id="IPR018247">
    <property type="entry name" value="EF_Hand_1_Ca_BS"/>
</dbReference>
<dbReference type="InterPro" id="IPR011992">
    <property type="entry name" value="EF-hand-dom_pair"/>
</dbReference>
<feature type="region of interest" description="Disordered" evidence="6">
    <location>
        <begin position="413"/>
        <end position="432"/>
    </location>
</feature>
<dbReference type="PANTHER" id="PTHR46212:SF3">
    <property type="entry name" value="GH27120P"/>
    <property type="match status" value="1"/>
</dbReference>
<feature type="compositionally biased region" description="Pro residues" evidence="6">
    <location>
        <begin position="1079"/>
        <end position="1091"/>
    </location>
</feature>
<dbReference type="InParanoid" id="A0A2K3E0B1"/>
<keyword evidence="4" id="KW-0677">Repeat</keyword>
<feature type="compositionally biased region" description="Low complexity" evidence="6">
    <location>
        <begin position="1017"/>
        <end position="1028"/>
    </location>
</feature>
<dbReference type="GO" id="GO:0005737">
    <property type="term" value="C:cytoplasm"/>
    <property type="evidence" value="ECO:0007669"/>
    <property type="project" value="UniProtKB-SubCell"/>
</dbReference>
<feature type="compositionally biased region" description="Polar residues" evidence="6">
    <location>
        <begin position="885"/>
        <end position="900"/>
    </location>
</feature>
<feature type="compositionally biased region" description="Low complexity" evidence="6">
    <location>
        <begin position="538"/>
        <end position="549"/>
    </location>
</feature>
<feature type="compositionally biased region" description="Low complexity" evidence="6">
    <location>
        <begin position="767"/>
        <end position="784"/>
    </location>
</feature>
<feature type="compositionally biased region" description="Low complexity" evidence="6">
    <location>
        <begin position="274"/>
        <end position="312"/>
    </location>
</feature>
<name>A0A2K3E0B1_CHLRE</name>